<accession>A0ABN7XCM4</accession>
<reference evidence="1 2" key="1">
    <citation type="submission" date="2021-06" db="EMBL/GenBank/DDBJ databases">
        <authorList>
            <person name="Kallberg Y."/>
            <person name="Tangrot J."/>
            <person name="Rosling A."/>
        </authorList>
    </citation>
    <scope>NUCLEOTIDE SEQUENCE [LARGE SCALE GENOMIC DNA]</scope>
    <source>
        <strain evidence="1 2">120-4 pot B 10/14</strain>
    </source>
</reference>
<protein>
    <submittedName>
        <fullName evidence="1">44786_t:CDS:1</fullName>
    </submittedName>
</protein>
<organism evidence="1 2">
    <name type="scientific">Gigaspora margarita</name>
    <dbReference type="NCBI Taxonomy" id="4874"/>
    <lineage>
        <taxon>Eukaryota</taxon>
        <taxon>Fungi</taxon>
        <taxon>Fungi incertae sedis</taxon>
        <taxon>Mucoromycota</taxon>
        <taxon>Glomeromycotina</taxon>
        <taxon>Glomeromycetes</taxon>
        <taxon>Diversisporales</taxon>
        <taxon>Gigasporaceae</taxon>
        <taxon>Gigaspora</taxon>
    </lineage>
</organism>
<sequence>LEIYNVADMRCNNHLHACIQKLPDIRKMSEHFINQIEPPLTTILSAF</sequence>
<gene>
    <name evidence="1" type="ORF">GMARGA_LOCUS40845</name>
</gene>
<dbReference type="Proteomes" id="UP000789901">
    <property type="component" value="Unassembled WGS sequence"/>
</dbReference>
<name>A0ABN7XCM4_GIGMA</name>
<feature type="non-terminal residue" evidence="1">
    <location>
        <position position="1"/>
    </location>
</feature>
<evidence type="ECO:0000313" key="1">
    <source>
        <dbReference type="EMBL" id="CAG8851644.1"/>
    </source>
</evidence>
<evidence type="ECO:0000313" key="2">
    <source>
        <dbReference type="Proteomes" id="UP000789901"/>
    </source>
</evidence>
<dbReference type="EMBL" id="CAJVQB010107161">
    <property type="protein sequence ID" value="CAG8851644.1"/>
    <property type="molecule type" value="Genomic_DNA"/>
</dbReference>
<proteinExistence type="predicted"/>
<keyword evidence="2" id="KW-1185">Reference proteome</keyword>
<comment type="caution">
    <text evidence="1">The sequence shown here is derived from an EMBL/GenBank/DDBJ whole genome shotgun (WGS) entry which is preliminary data.</text>
</comment>